<dbReference type="PANTHER" id="PTHR34605:SF3">
    <property type="entry name" value="P CELL-TYPE AGGLUTINATION PROTEIN MAP4-LIKE-RELATED"/>
    <property type="match status" value="1"/>
</dbReference>
<dbReference type="GO" id="GO:0006310">
    <property type="term" value="P:DNA recombination"/>
    <property type="evidence" value="ECO:0007669"/>
    <property type="project" value="UniProtKB-KW"/>
</dbReference>
<evidence type="ECO:0000313" key="2">
    <source>
        <dbReference type="EMBL" id="KZP25986.1"/>
    </source>
</evidence>
<feature type="non-terminal residue" evidence="2">
    <location>
        <position position="245"/>
    </location>
</feature>
<dbReference type="GO" id="GO:0015074">
    <property type="term" value="P:DNA integration"/>
    <property type="evidence" value="ECO:0007669"/>
    <property type="project" value="InterPro"/>
</dbReference>
<gene>
    <name evidence="2" type="ORF">FIBSPDRAFT_669788</name>
</gene>
<protein>
    <recommendedName>
        <fullName evidence="4">DNA breaking-rejoining enzyme</fullName>
    </recommendedName>
</protein>
<organism evidence="2 3">
    <name type="scientific">Athelia psychrophila</name>
    <dbReference type="NCBI Taxonomy" id="1759441"/>
    <lineage>
        <taxon>Eukaryota</taxon>
        <taxon>Fungi</taxon>
        <taxon>Dikarya</taxon>
        <taxon>Basidiomycota</taxon>
        <taxon>Agaricomycotina</taxon>
        <taxon>Agaricomycetes</taxon>
        <taxon>Agaricomycetidae</taxon>
        <taxon>Atheliales</taxon>
        <taxon>Atheliaceae</taxon>
        <taxon>Athelia</taxon>
    </lineage>
</organism>
<keyword evidence="1" id="KW-0233">DNA recombination</keyword>
<dbReference type="SUPFAM" id="SSF56349">
    <property type="entry name" value="DNA breaking-rejoining enzymes"/>
    <property type="match status" value="1"/>
</dbReference>
<accession>A0A166PDQ5</accession>
<dbReference type="InterPro" id="IPR011010">
    <property type="entry name" value="DNA_brk_join_enz"/>
</dbReference>
<evidence type="ECO:0008006" key="4">
    <source>
        <dbReference type="Google" id="ProtNLM"/>
    </source>
</evidence>
<proteinExistence type="predicted"/>
<dbReference type="Proteomes" id="UP000076532">
    <property type="component" value="Unassembled WGS sequence"/>
</dbReference>
<dbReference type="OrthoDB" id="5598396at2759"/>
<dbReference type="InterPro" id="IPR052925">
    <property type="entry name" value="Phage_Integrase-like_Recomb"/>
</dbReference>
<dbReference type="EMBL" id="KV417517">
    <property type="protein sequence ID" value="KZP25986.1"/>
    <property type="molecule type" value="Genomic_DNA"/>
</dbReference>
<dbReference type="PANTHER" id="PTHR34605">
    <property type="entry name" value="PHAGE_INTEGRASE DOMAIN-CONTAINING PROTEIN"/>
    <property type="match status" value="1"/>
</dbReference>
<evidence type="ECO:0000256" key="1">
    <source>
        <dbReference type="ARBA" id="ARBA00023172"/>
    </source>
</evidence>
<dbReference type="AlphaFoldDB" id="A0A166PDQ5"/>
<name>A0A166PDQ5_9AGAM</name>
<reference evidence="2 3" key="1">
    <citation type="journal article" date="2016" name="Mol. Biol. Evol.">
        <title>Comparative Genomics of Early-Diverging Mushroom-Forming Fungi Provides Insights into the Origins of Lignocellulose Decay Capabilities.</title>
        <authorList>
            <person name="Nagy L.G."/>
            <person name="Riley R."/>
            <person name="Tritt A."/>
            <person name="Adam C."/>
            <person name="Daum C."/>
            <person name="Floudas D."/>
            <person name="Sun H."/>
            <person name="Yadav J.S."/>
            <person name="Pangilinan J."/>
            <person name="Larsson K.H."/>
            <person name="Matsuura K."/>
            <person name="Barry K."/>
            <person name="Labutti K."/>
            <person name="Kuo R."/>
            <person name="Ohm R.A."/>
            <person name="Bhattacharya S.S."/>
            <person name="Shirouzu T."/>
            <person name="Yoshinaga Y."/>
            <person name="Martin F.M."/>
            <person name="Grigoriev I.V."/>
            <person name="Hibbett D.S."/>
        </authorList>
    </citation>
    <scope>NUCLEOTIDE SEQUENCE [LARGE SCALE GENOMIC DNA]</scope>
    <source>
        <strain evidence="2 3">CBS 109695</strain>
    </source>
</reference>
<dbReference type="STRING" id="436010.A0A166PDQ5"/>
<dbReference type="InterPro" id="IPR013762">
    <property type="entry name" value="Integrase-like_cat_sf"/>
</dbReference>
<keyword evidence="3" id="KW-1185">Reference proteome</keyword>
<dbReference type="GO" id="GO:0003677">
    <property type="term" value="F:DNA binding"/>
    <property type="evidence" value="ECO:0007669"/>
    <property type="project" value="InterPro"/>
</dbReference>
<sequence>LHAFPIDPTADTLSLYVVFMCHHISPRSVASYLSGIANQLEPFFPDIRLATRGALMSRTLRGCKKLRSVGTKRKRPLRRSELAALRPKYAAATNHDDRLFFAILLTGFFGLMRLGELVCPDKIELRDPRKITPRASVEFLGDSYSFFLPGHKADRFFEGNRIIIQSSHTADDPLAPFTRYLSSRDRLFPYHQPLWLRADGSIPTRNWFMARFRKHFADPDVAGHSLRAGGATALAEAGIPSHIIQ</sequence>
<evidence type="ECO:0000313" key="3">
    <source>
        <dbReference type="Proteomes" id="UP000076532"/>
    </source>
</evidence>
<dbReference type="Gene3D" id="1.10.443.10">
    <property type="entry name" value="Intergrase catalytic core"/>
    <property type="match status" value="1"/>
</dbReference>
<feature type="non-terminal residue" evidence="2">
    <location>
        <position position="1"/>
    </location>
</feature>